<evidence type="ECO:0000256" key="10">
    <source>
        <dbReference type="ARBA" id="ARBA00048988"/>
    </source>
</evidence>
<dbReference type="GO" id="GO:0005524">
    <property type="term" value="F:ATP binding"/>
    <property type="evidence" value="ECO:0007669"/>
    <property type="project" value="UniProtKB-KW"/>
</dbReference>
<dbReference type="Pfam" id="PF02889">
    <property type="entry name" value="Sec63"/>
    <property type="match status" value="1"/>
</dbReference>
<feature type="region of interest" description="Disordered" evidence="11">
    <location>
        <begin position="1792"/>
        <end position="1832"/>
    </location>
</feature>
<dbReference type="InterPro" id="IPR014001">
    <property type="entry name" value="Helicase_ATP-bd"/>
</dbReference>
<feature type="compositionally biased region" description="Polar residues" evidence="11">
    <location>
        <begin position="243"/>
        <end position="263"/>
    </location>
</feature>
<dbReference type="STRING" id="645134.A0A0L0HCP5"/>
<keyword evidence="3" id="KW-0378">Hydrolase</keyword>
<evidence type="ECO:0000256" key="7">
    <source>
        <dbReference type="ARBA" id="ARBA00023254"/>
    </source>
</evidence>
<proteinExistence type="inferred from homology"/>
<dbReference type="RefSeq" id="XP_016607340.1">
    <property type="nucleotide sequence ID" value="XM_016757444.1"/>
</dbReference>
<evidence type="ECO:0000256" key="4">
    <source>
        <dbReference type="ARBA" id="ARBA00022806"/>
    </source>
</evidence>
<dbReference type="InterPro" id="IPR036388">
    <property type="entry name" value="WH-like_DNA-bd_sf"/>
</dbReference>
<dbReference type="OrthoDB" id="5575at2759"/>
<dbReference type="InterPro" id="IPR001650">
    <property type="entry name" value="Helicase_C-like"/>
</dbReference>
<dbReference type="InterPro" id="IPR057842">
    <property type="entry name" value="WH_MER3"/>
</dbReference>
<keyword evidence="5" id="KW-0067">ATP-binding</keyword>
<evidence type="ECO:0000313" key="15">
    <source>
        <dbReference type="Proteomes" id="UP000053201"/>
    </source>
</evidence>
<dbReference type="GO" id="GO:0016787">
    <property type="term" value="F:hydrolase activity"/>
    <property type="evidence" value="ECO:0007669"/>
    <property type="project" value="UniProtKB-KW"/>
</dbReference>
<name>A0A0L0HCP5_SPIPD</name>
<dbReference type="GeneID" id="27692411"/>
<dbReference type="Pfam" id="PF00271">
    <property type="entry name" value="Helicase_C"/>
    <property type="match status" value="1"/>
</dbReference>
<dbReference type="SUPFAM" id="SSF158702">
    <property type="entry name" value="Sec63 N-terminal domain-like"/>
    <property type="match status" value="1"/>
</dbReference>
<keyword evidence="15" id="KW-1185">Reference proteome</keyword>
<protein>
    <recommendedName>
        <fullName evidence="9">DNA 3'-5' helicase</fullName>
        <ecNumber evidence="9">5.6.2.4</ecNumber>
    </recommendedName>
</protein>
<feature type="domain" description="Helicase ATP-binding" evidence="12">
    <location>
        <begin position="344"/>
        <end position="533"/>
    </location>
</feature>
<organism evidence="14 15">
    <name type="scientific">Spizellomyces punctatus (strain DAOM BR117)</name>
    <dbReference type="NCBI Taxonomy" id="645134"/>
    <lineage>
        <taxon>Eukaryota</taxon>
        <taxon>Fungi</taxon>
        <taxon>Fungi incertae sedis</taxon>
        <taxon>Chytridiomycota</taxon>
        <taxon>Chytridiomycota incertae sedis</taxon>
        <taxon>Chytridiomycetes</taxon>
        <taxon>Spizellomycetales</taxon>
        <taxon>Spizellomycetaceae</taxon>
        <taxon>Spizellomyces</taxon>
    </lineage>
</organism>
<dbReference type="eggNOG" id="KOG0952">
    <property type="taxonomic scope" value="Eukaryota"/>
</dbReference>
<feature type="compositionally biased region" description="Polar residues" evidence="11">
    <location>
        <begin position="1590"/>
        <end position="1605"/>
    </location>
</feature>
<dbReference type="CDD" id="cd18795">
    <property type="entry name" value="SF2_C_Ski2"/>
    <property type="match status" value="1"/>
</dbReference>
<comment type="similarity">
    <text evidence="1">Belongs to the helicase family. SKI2 subfamily.</text>
</comment>
<dbReference type="Gene3D" id="1.10.10.10">
    <property type="entry name" value="Winged helix-like DNA-binding domain superfamily/Winged helix DNA-binding domain"/>
    <property type="match status" value="1"/>
</dbReference>
<feature type="compositionally biased region" description="Polar residues" evidence="11">
    <location>
        <begin position="1311"/>
        <end position="1331"/>
    </location>
</feature>
<evidence type="ECO:0000256" key="5">
    <source>
        <dbReference type="ARBA" id="ARBA00022840"/>
    </source>
</evidence>
<dbReference type="EMBL" id="KQ257458">
    <property type="protein sequence ID" value="KNC99300.1"/>
    <property type="molecule type" value="Genomic_DNA"/>
</dbReference>
<evidence type="ECO:0000256" key="9">
    <source>
        <dbReference type="ARBA" id="ARBA00034808"/>
    </source>
</evidence>
<feature type="region of interest" description="Disordered" evidence="11">
    <location>
        <begin position="1177"/>
        <end position="1214"/>
    </location>
</feature>
<keyword evidence="6" id="KW-0413">Isomerase</keyword>
<dbReference type="FunFam" id="1.10.10.10:FF:000012">
    <property type="entry name" value="U5 small nuclear ribonucleoprotein helicase"/>
    <property type="match status" value="1"/>
</dbReference>
<dbReference type="InterPro" id="IPR004179">
    <property type="entry name" value="Sec63-dom"/>
</dbReference>
<evidence type="ECO:0000256" key="8">
    <source>
        <dbReference type="ARBA" id="ARBA00034617"/>
    </source>
</evidence>
<dbReference type="FunFam" id="3.40.50.300:FF:001076">
    <property type="entry name" value="ATP-dependent DNA helicase MER3"/>
    <property type="match status" value="1"/>
</dbReference>
<dbReference type="InterPro" id="IPR052247">
    <property type="entry name" value="Meiotic_Crossover_Helicase"/>
</dbReference>
<evidence type="ECO:0000256" key="6">
    <source>
        <dbReference type="ARBA" id="ARBA00023235"/>
    </source>
</evidence>
<evidence type="ECO:0000259" key="12">
    <source>
        <dbReference type="PROSITE" id="PS51192"/>
    </source>
</evidence>
<reference evidence="14 15" key="1">
    <citation type="submission" date="2009-08" db="EMBL/GenBank/DDBJ databases">
        <title>The Genome Sequence of Spizellomyces punctatus strain DAOM BR117.</title>
        <authorList>
            <consortium name="The Broad Institute Genome Sequencing Platform"/>
            <person name="Russ C."/>
            <person name="Cuomo C."/>
            <person name="Shea T."/>
            <person name="Young S.K."/>
            <person name="Zeng Q."/>
            <person name="Koehrsen M."/>
            <person name="Haas B."/>
            <person name="Borodovsky M."/>
            <person name="Guigo R."/>
            <person name="Alvarado L."/>
            <person name="Berlin A."/>
            <person name="Bochicchio J."/>
            <person name="Borenstein D."/>
            <person name="Chapman S."/>
            <person name="Chen Z."/>
            <person name="Engels R."/>
            <person name="Freedman E."/>
            <person name="Gellesch M."/>
            <person name="Goldberg J."/>
            <person name="Griggs A."/>
            <person name="Gujja S."/>
            <person name="Heiman D."/>
            <person name="Hepburn T."/>
            <person name="Howarth C."/>
            <person name="Jen D."/>
            <person name="Larson L."/>
            <person name="Lewis B."/>
            <person name="Mehta T."/>
            <person name="Park D."/>
            <person name="Pearson M."/>
            <person name="Roberts A."/>
            <person name="Saif S."/>
            <person name="Shenoy N."/>
            <person name="Sisk P."/>
            <person name="Stolte C."/>
            <person name="Sykes S."/>
            <person name="Thomson T."/>
            <person name="Walk T."/>
            <person name="White J."/>
            <person name="Yandava C."/>
            <person name="Burger G."/>
            <person name="Gray M.W."/>
            <person name="Holland P.W.H."/>
            <person name="King N."/>
            <person name="Lang F.B.F."/>
            <person name="Roger A.J."/>
            <person name="Ruiz-Trillo I."/>
            <person name="Lander E."/>
            <person name="Nusbaum C."/>
        </authorList>
    </citation>
    <scope>NUCLEOTIDE SEQUENCE [LARGE SCALE GENOMIC DNA]</scope>
    <source>
        <strain evidence="14 15">DAOM BR117</strain>
    </source>
</reference>
<dbReference type="PANTHER" id="PTHR47835:SF3">
    <property type="entry name" value="HELICASE FOR MEIOSIS 1"/>
    <property type="match status" value="1"/>
</dbReference>
<keyword evidence="7" id="KW-0469">Meiosis</keyword>
<evidence type="ECO:0000256" key="11">
    <source>
        <dbReference type="SAM" id="MobiDB-lite"/>
    </source>
</evidence>
<feature type="compositionally biased region" description="Polar residues" evidence="11">
    <location>
        <begin position="25"/>
        <end position="35"/>
    </location>
</feature>
<dbReference type="Gene3D" id="1.10.3380.10">
    <property type="entry name" value="Sec63 N-terminal domain-like domain"/>
    <property type="match status" value="1"/>
</dbReference>
<dbReference type="SMART" id="SM00487">
    <property type="entry name" value="DEXDc"/>
    <property type="match status" value="1"/>
</dbReference>
<dbReference type="GO" id="GO:0003676">
    <property type="term" value="F:nucleic acid binding"/>
    <property type="evidence" value="ECO:0007669"/>
    <property type="project" value="InterPro"/>
</dbReference>
<feature type="compositionally biased region" description="Polar residues" evidence="11">
    <location>
        <begin position="1183"/>
        <end position="1193"/>
    </location>
</feature>
<dbReference type="PROSITE" id="PS51194">
    <property type="entry name" value="HELICASE_CTER"/>
    <property type="match status" value="1"/>
</dbReference>
<keyword evidence="4" id="KW-0347">Helicase</keyword>
<keyword evidence="2" id="KW-0547">Nucleotide-binding</keyword>
<evidence type="ECO:0000313" key="14">
    <source>
        <dbReference type="EMBL" id="KNC99300.1"/>
    </source>
</evidence>
<dbReference type="SUPFAM" id="SSF52540">
    <property type="entry name" value="P-loop containing nucleoside triphosphate hydrolases"/>
    <property type="match status" value="1"/>
</dbReference>
<dbReference type="InParanoid" id="A0A0L0HCP5"/>
<dbReference type="Gene3D" id="1.10.150.20">
    <property type="entry name" value="5' to 3' exonuclease, C-terminal subdomain"/>
    <property type="match status" value="1"/>
</dbReference>
<dbReference type="PANTHER" id="PTHR47835">
    <property type="entry name" value="HFM1, ATP DEPENDENT DNA HELICASE HOMOLOG"/>
    <property type="match status" value="1"/>
</dbReference>
<evidence type="ECO:0000256" key="3">
    <source>
        <dbReference type="ARBA" id="ARBA00022801"/>
    </source>
</evidence>
<dbReference type="Pfam" id="PF00270">
    <property type="entry name" value="DEAD"/>
    <property type="match status" value="1"/>
</dbReference>
<feature type="region of interest" description="Disordered" evidence="11">
    <location>
        <begin position="1741"/>
        <end position="1770"/>
    </location>
</feature>
<dbReference type="Proteomes" id="UP000053201">
    <property type="component" value="Unassembled WGS sequence"/>
</dbReference>
<feature type="region of interest" description="Disordered" evidence="11">
    <location>
        <begin position="1"/>
        <end position="93"/>
    </location>
</feature>
<dbReference type="SMART" id="SM00973">
    <property type="entry name" value="Sec63"/>
    <property type="match status" value="1"/>
</dbReference>
<feature type="domain" description="Helicase C-terminal" evidence="13">
    <location>
        <begin position="597"/>
        <end position="773"/>
    </location>
</feature>
<feature type="region of interest" description="Disordered" evidence="11">
    <location>
        <begin position="1359"/>
        <end position="1384"/>
    </location>
</feature>
<feature type="region of interest" description="Disordered" evidence="11">
    <location>
        <begin position="1524"/>
        <end position="1691"/>
    </location>
</feature>
<dbReference type="PROSITE" id="PS51192">
    <property type="entry name" value="HELICASE_ATP_BIND_1"/>
    <property type="match status" value="1"/>
</dbReference>
<feature type="compositionally biased region" description="Polar residues" evidence="11">
    <location>
        <begin position="67"/>
        <end position="89"/>
    </location>
</feature>
<evidence type="ECO:0000256" key="1">
    <source>
        <dbReference type="ARBA" id="ARBA00010140"/>
    </source>
</evidence>
<dbReference type="GO" id="GO:0043138">
    <property type="term" value="F:3'-5' DNA helicase activity"/>
    <property type="evidence" value="ECO:0007669"/>
    <property type="project" value="UniProtKB-EC"/>
</dbReference>
<feature type="compositionally biased region" description="Polar residues" evidence="11">
    <location>
        <begin position="1"/>
        <end position="10"/>
    </location>
</feature>
<evidence type="ECO:0000259" key="13">
    <source>
        <dbReference type="PROSITE" id="PS51194"/>
    </source>
</evidence>
<feature type="compositionally biased region" description="Basic and acidic residues" evidence="11">
    <location>
        <begin position="1203"/>
        <end position="1212"/>
    </location>
</feature>
<accession>A0A0L0HCP5</accession>
<feature type="region of interest" description="Disordered" evidence="11">
    <location>
        <begin position="1255"/>
        <end position="1334"/>
    </location>
</feature>
<feature type="compositionally biased region" description="Low complexity" evidence="11">
    <location>
        <begin position="1798"/>
        <end position="1816"/>
    </location>
</feature>
<dbReference type="Gene3D" id="3.40.50.300">
    <property type="entry name" value="P-loop containing nucleotide triphosphate hydrolases"/>
    <property type="match status" value="2"/>
</dbReference>
<dbReference type="GO" id="GO:0007131">
    <property type="term" value="P:reciprocal meiotic recombination"/>
    <property type="evidence" value="ECO:0007669"/>
    <property type="project" value="UniProtKB-ARBA"/>
</dbReference>
<dbReference type="EC" id="5.6.2.4" evidence="9"/>
<feature type="compositionally biased region" description="Polar residues" evidence="11">
    <location>
        <begin position="1741"/>
        <end position="1757"/>
    </location>
</feature>
<evidence type="ECO:0000256" key="2">
    <source>
        <dbReference type="ARBA" id="ARBA00022741"/>
    </source>
</evidence>
<sequence length="1832" mass="202951">MWPLKGSSSSKENEGDRKSIARAQWPSSTPMQNVYRTPAQERGTKSRLQHSEPIQDTAENPFLATSLWRNSGSGSFPTPASSIGDSSSPLAPRGSELKRFKSLFGHEGGRSVSQDFDSYGKPRGGLGDGIALDPTGGLQGGPGQSYWHGATERQNSYDRNAAYPRQGNFTGDMDLDISLDAASFMNLDQEPTMGGEMGTERLEMYDDFGTIASDFDTQHPSGLILPGKGGPATRSFNAERPNLSPTYQKGTSQHAQEQRSSLHSQYQMNFVDTPTRRNAQQLAQAGGSPSFGRSDPARTLAYNYRAAGPVASGIPLKPVADMPDKFRSLFPFPYFNAVQSHCFELAFRSDRNLVVSAPTGSGKTCIMELAILHQLSQPDGDNAKVVYMAPTKALCNERTKDWQQKFRTLGISCNELTGDTDNLRTYEIQRSNIIVTTPEKWDSMTRRWRDYKSLMGLLRLIMIDECHCLNEPGRGATLEVVVSRMKTVNLELQRDSKNRPHFASRLRLLALSATVPNIQDIAAWLKHPDHSPAEVRVFGEEFRPVQLQKEVFGYYSNNNNYFSFENSLDYKLIEVIGRYSHNKPTLVFCATRKSVINATDRLVKHCSELMHATGNYGPMHPFVKTRQISERLKEIKAKLSDKKLAELVVHGVAFHHGGLNYGDRHLIESSFLKGAISVVCATSTLAVGVNLPAHLVIIKGTKQYVGNQYTEYSELDIMQMLGRAGRPQFDDSGVAVIMTTVEDRKKYEDMVTGRQIIESSLHENLIEHLNSEVVLGAIKSVDLAIEWLQSSFLYVRMRNNPAHYKLKNCSAVEGKLSAERRLESICVRDLQLLNSHELVVMAEDQKRLDSTDYGRAMAKFYIKYQTAVTALQMKPKATLRNVLETLCKAEEFSNLRFHSDKGHLNALNKNPSMRFPIKGKVVNVEHKVNILIQCALGSIPFTEQKTAQSLTLETSGIMQTACRIARCKKICQVKRDLVSLRNAIDLTRCLAAKTWENSPLMLKQIENIGPSLARMLANAGISTFEKLEKTDPRHLEFTVNRNPPFGNKVLESAATFPRFKLEISQFKDLSRPTEVELYVNAGLTNGANVRTYGKRGQSSATFIAGTSDDMFIDYRRFTIKKLQEGQSFRVKVQLTSPNQRIICSLLSEDIVGLDLNEEITPDVKPIHFRNLRQSQAGVDRLKQQNSAYPQTRPLSRPIGSDDNNSRLSRDGSEAVALTESTNIAAAAAASGPSSKSTGFRTQESLYDHILDDDDFDFDESNIPPLPSPLRQETSSGANTAGDAARKHTTNYDSGVVRRRDGSLVFEPDSPSPSRKSPNTQYRQKTQDSNLPLGNVPCAHKCKNKQSCTHKCCKIGVPAKTAKKRKMQSAEGPNHKSPRSPQEIQIDIDTNKDYGHQLRRHRPIVGLPSQKNYDSLNESDEDVPLPRSKDVFKSQAPQTSKPWHNKEQKAVSASVINQDVMKPKLPRGSTTTGMMFLDIEADDDETSVSQSNESEIEGEFDGWLVADDELEEDYYVDGSPVENAMRSGATSGKGTALFREEDDHDLDNISQTPSKRRKLVKRSNVVDSSEDEGFVVSQSGKASKAMVPASGQVSCKSDSLQSSQVDSKSRRLLAEYSFKPALPRSGDMRTQLGPLNKQHSRITQSSTIPARLSKSVGEGPLSASPDLGFGDEDVSSSPSAGQRGFDSDLMGDDLRESHKQDQFVAHHSLSKALEDGQSSSSAAKVFGNSIFDVTRHDLEQLDNANSRTVLGRPASTNRSTEHQKNRNHAKVFSEARESLSSWITSLRVEDFAEPLPKTQQSGQVEQQVESGSVSQSVAPSLGVAAVSMSQLPR</sequence>
<dbReference type="InterPro" id="IPR027417">
    <property type="entry name" value="P-loop_NTPase"/>
</dbReference>
<dbReference type="Pfam" id="PF23445">
    <property type="entry name" value="WHD_SNRNP200"/>
    <property type="match status" value="1"/>
</dbReference>
<feature type="region of interest" description="Disordered" evidence="11">
    <location>
        <begin position="1400"/>
        <end position="1426"/>
    </location>
</feature>
<dbReference type="SMART" id="SM00490">
    <property type="entry name" value="HELICc"/>
    <property type="match status" value="1"/>
</dbReference>
<feature type="region of interest" description="Disordered" evidence="11">
    <location>
        <begin position="230"/>
        <end position="263"/>
    </location>
</feature>
<gene>
    <name evidence="14" type="ORF">SPPG_09286</name>
</gene>
<dbReference type="VEuPathDB" id="FungiDB:SPPG_09286"/>
<dbReference type="InterPro" id="IPR011545">
    <property type="entry name" value="DEAD/DEAH_box_helicase_dom"/>
</dbReference>
<comment type="catalytic activity">
    <reaction evidence="10">
        <text>ATP + H2O = ADP + phosphate + H(+)</text>
        <dbReference type="Rhea" id="RHEA:13065"/>
        <dbReference type="ChEBI" id="CHEBI:15377"/>
        <dbReference type="ChEBI" id="CHEBI:15378"/>
        <dbReference type="ChEBI" id="CHEBI:30616"/>
        <dbReference type="ChEBI" id="CHEBI:43474"/>
        <dbReference type="ChEBI" id="CHEBI:456216"/>
        <dbReference type="EC" id="5.6.2.4"/>
    </reaction>
</comment>
<comment type="catalytic activity">
    <reaction evidence="8">
        <text>Couples ATP hydrolysis with the unwinding of duplex DNA by translocating in the 3'-5' direction.</text>
        <dbReference type="EC" id="5.6.2.4"/>
    </reaction>
</comment>